<dbReference type="AlphaFoldDB" id="A0A3G8WYT8"/>
<evidence type="ECO:0000313" key="1">
    <source>
        <dbReference type="EMBL" id="AZI21491.1"/>
    </source>
</evidence>
<dbReference type="EMBL" id="CP034172">
    <property type="protein sequence ID" value="AZI21491.1"/>
    <property type="molecule type" value="Genomic_DNA"/>
</dbReference>
<dbReference type="RefSeq" id="WP_124785665.1">
    <property type="nucleotide sequence ID" value="NZ_CP034172.1"/>
</dbReference>
<keyword evidence="1" id="KW-0614">Plasmid</keyword>
<name>A0A3G8WYT8_9FLAO</name>
<protein>
    <submittedName>
        <fullName evidence="1">Uncharacterized protein</fullName>
    </submittedName>
</protein>
<gene>
    <name evidence="1" type="ORF">EIH08_12330</name>
</gene>
<geneLocation type="plasmid" evidence="1">
    <name>unnamed</name>
</geneLocation>
<accession>A0A3G8WYT8</accession>
<evidence type="ECO:0000313" key="2">
    <source>
        <dbReference type="Proteomes" id="UP000282297"/>
    </source>
</evidence>
<proteinExistence type="predicted"/>
<dbReference type="Proteomes" id="UP000282297">
    <property type="component" value="Plasmid unnamed"/>
</dbReference>
<organism evidence="1 2">
    <name type="scientific">Chryseobacterium taklimakanense</name>
    <dbReference type="NCBI Taxonomy" id="536441"/>
    <lineage>
        <taxon>Bacteria</taxon>
        <taxon>Pseudomonadati</taxon>
        <taxon>Bacteroidota</taxon>
        <taxon>Flavobacteriia</taxon>
        <taxon>Flavobacteriales</taxon>
        <taxon>Weeksellaceae</taxon>
        <taxon>Chryseobacterium group</taxon>
        <taxon>Chryseobacterium</taxon>
    </lineage>
</organism>
<sequence>MGIKIRKEFNIKVNIPKITEFIGCNAKGIYYIENNFENTKAIRYLMYMRKKGLNVNKLLDMVNEKEESLKD</sequence>
<reference evidence="2" key="1">
    <citation type="submission" date="2018-11" db="EMBL/GenBank/DDBJ databases">
        <title>Proposal to divide the Flavobacteriaceae and reorganize its genera based on Amino Acid Identity values calculated from whole genome sequences.</title>
        <authorList>
            <person name="Nicholson A.C."/>
            <person name="Gulvik C.A."/>
            <person name="Whitney A.M."/>
            <person name="Humrighouse B.W."/>
            <person name="Bell M."/>
            <person name="Holmes B."/>
            <person name="Steigerwalt A.B."/>
            <person name="Villarma A."/>
            <person name="Sheth M."/>
            <person name="Batra D."/>
            <person name="Pryor J."/>
            <person name="Bernardet J.-F."/>
            <person name="Hugo C."/>
            <person name="Kampfer P."/>
            <person name="Newman J.D."/>
            <person name="McQuiston J.R."/>
        </authorList>
    </citation>
    <scope>NUCLEOTIDE SEQUENCE [LARGE SCALE GENOMIC DNA]</scope>
    <source>
        <strain evidence="2">H4753</strain>
        <plasmid evidence="2">unnamed</plasmid>
    </source>
</reference>